<dbReference type="Pfam" id="PF14691">
    <property type="entry name" value="Fer4_20"/>
    <property type="match status" value="1"/>
</dbReference>
<dbReference type="PANTHER" id="PTHR43073:SF2">
    <property type="entry name" value="DIHYDROPYRIMIDINE DEHYDROGENASE [NADP(+)]"/>
    <property type="match status" value="1"/>
</dbReference>
<dbReference type="EC" id="1.3.1.1" evidence="8"/>
<evidence type="ECO:0000256" key="3">
    <source>
        <dbReference type="ARBA" id="ARBA00032722"/>
    </source>
</evidence>
<evidence type="ECO:0000256" key="1">
    <source>
        <dbReference type="ARBA" id="ARBA00023002"/>
    </source>
</evidence>
<evidence type="ECO:0000313" key="12">
    <source>
        <dbReference type="Proteomes" id="UP000003011"/>
    </source>
</evidence>
<dbReference type="HOGENOM" id="CLU_000422_3_3_9"/>
<evidence type="ECO:0000256" key="8">
    <source>
        <dbReference type="ARBA" id="ARBA00049728"/>
    </source>
</evidence>
<evidence type="ECO:0000256" key="7">
    <source>
        <dbReference type="ARBA" id="ARBA00049714"/>
    </source>
</evidence>
<comment type="catalytic activity">
    <reaction evidence="4">
        <text>5,6-dihydrothymine + NAD(+) = thymine + NADH + H(+)</text>
        <dbReference type="Rhea" id="RHEA:28791"/>
        <dbReference type="ChEBI" id="CHEBI:15378"/>
        <dbReference type="ChEBI" id="CHEBI:17821"/>
        <dbReference type="ChEBI" id="CHEBI:27468"/>
        <dbReference type="ChEBI" id="CHEBI:57540"/>
        <dbReference type="ChEBI" id="CHEBI:57945"/>
        <dbReference type="EC" id="1.3.1.1"/>
    </reaction>
</comment>
<dbReference type="Gene3D" id="1.10.1060.10">
    <property type="entry name" value="Alpha-helical ferredoxin"/>
    <property type="match status" value="1"/>
</dbReference>
<dbReference type="STRING" id="679200.HMPREF9333_01721"/>
<sequence>MSDIVKKAYAREAETGFNYRTAMEEASRCLLCEDAPCSRDCPASTNPAKFIRSLRFKNIKGAAETIRENNPLGGCCAWICPYDRLCEKACSRVGIDRPIKIGSLQRFLIEEEERGKMDFIKAKPLCGKKVACIGSGPASLSCARQLAAEGVSVEIYECKASAGGILSHGITPTRLPQRVVDHDIELIKRLGVKFHFGEKISKENIDSLKDKFDAIFIGIGLWSSKKPDIKGKEFSGVEYALDFLERARSNTKSVVLNDDVVVIGGGNVAMDCVSTAKQLGAKNAVIVYRRSIEEAPADIDELKFVQSMGIPVITNFIPEEIKGSEGRVKGIRFRGRDGYSELLLNAQHIIFAIGQEQVSEFKDIKEKENIFIGGDAAHSSGATVVEAVAQGKASAVKILNYFKSLDSLCKTGGKV</sequence>
<dbReference type="GO" id="GO:0004159">
    <property type="term" value="F:dihydropyrimidine dehydrogenase (NAD+) activity"/>
    <property type="evidence" value="ECO:0007669"/>
    <property type="project" value="UniProtKB-EC"/>
</dbReference>
<name>G5GJI1_9FIRM</name>
<dbReference type="OrthoDB" id="9803192at2"/>
<keyword evidence="1" id="KW-0560">Oxidoreductase</keyword>
<dbReference type="AlphaFoldDB" id="G5GJI1"/>
<comment type="caution">
    <text evidence="11">The sequence shown here is derived from an EMBL/GenBank/DDBJ whole genome shotgun (WGS) entry which is preliminary data.</text>
</comment>
<feature type="domain" description="FAD/NAD(P)-binding" evidence="9">
    <location>
        <begin position="129"/>
        <end position="361"/>
    </location>
</feature>
<dbReference type="Gene3D" id="3.50.50.60">
    <property type="entry name" value="FAD/NAD(P)-binding domain"/>
    <property type="match status" value="2"/>
</dbReference>
<dbReference type="Proteomes" id="UP000003011">
    <property type="component" value="Unassembled WGS sequence"/>
</dbReference>
<organism evidence="11 12">
    <name type="scientific">Johnsonella ignava ATCC 51276</name>
    <dbReference type="NCBI Taxonomy" id="679200"/>
    <lineage>
        <taxon>Bacteria</taxon>
        <taxon>Bacillati</taxon>
        <taxon>Bacillota</taxon>
        <taxon>Clostridia</taxon>
        <taxon>Lachnospirales</taxon>
        <taxon>Lachnospiraceae</taxon>
        <taxon>Johnsonella</taxon>
    </lineage>
</organism>
<reference evidence="11 12" key="1">
    <citation type="submission" date="2011-08" db="EMBL/GenBank/DDBJ databases">
        <title>The Genome Sequence of Johnsonella ignava ATCC 51276.</title>
        <authorList>
            <consortium name="The Broad Institute Genome Sequencing Platform"/>
            <person name="Earl A."/>
            <person name="Ward D."/>
            <person name="Feldgarden M."/>
            <person name="Gevers D."/>
            <person name="Izard J."/>
            <person name="Blanton J.M."/>
            <person name="Baranova O.V."/>
            <person name="Dewhirst F.E."/>
            <person name="Young S.K."/>
            <person name="Zeng Q."/>
            <person name="Gargeya S."/>
            <person name="Fitzgerald M."/>
            <person name="Haas B."/>
            <person name="Abouelleil A."/>
            <person name="Alvarado L."/>
            <person name="Arachchi H.M."/>
            <person name="Berlin A."/>
            <person name="Brown A."/>
            <person name="Chapman S.B."/>
            <person name="Chen Z."/>
            <person name="Dunbar C."/>
            <person name="Freedman E."/>
            <person name="Gearin G."/>
            <person name="Gellesch M."/>
            <person name="Goldberg J."/>
            <person name="Griggs A."/>
            <person name="Gujja S."/>
            <person name="Heiman D."/>
            <person name="Howarth C."/>
            <person name="Larson L."/>
            <person name="Lui A."/>
            <person name="MacDonald P.J.P."/>
            <person name="Montmayeur A."/>
            <person name="Murphy C."/>
            <person name="Neiman D."/>
            <person name="Pearson M."/>
            <person name="Priest M."/>
            <person name="Roberts A."/>
            <person name="Saif S."/>
            <person name="Shea T."/>
            <person name="Shenoy N."/>
            <person name="Sisk P."/>
            <person name="Stolte C."/>
            <person name="Sykes S."/>
            <person name="Wortman J."/>
            <person name="Nusbaum C."/>
            <person name="Birren B."/>
        </authorList>
    </citation>
    <scope>NUCLEOTIDE SEQUENCE [LARGE SCALE GENOMIC DNA]</scope>
    <source>
        <strain evidence="11 12">ATCC 51276</strain>
    </source>
</reference>
<dbReference type="RefSeq" id="WP_005541499.1">
    <property type="nucleotide sequence ID" value="NZ_JH378835.1"/>
</dbReference>
<evidence type="ECO:0000313" key="11">
    <source>
        <dbReference type="EMBL" id="EHI55101.1"/>
    </source>
</evidence>
<evidence type="ECO:0000256" key="6">
    <source>
        <dbReference type="ARBA" id="ARBA00049578"/>
    </source>
</evidence>
<comment type="subunit">
    <text evidence="7">Heterotetramer of 2 PreA and 2 PreT subunits.</text>
</comment>
<dbReference type="InterPro" id="IPR023753">
    <property type="entry name" value="FAD/NAD-binding_dom"/>
</dbReference>
<dbReference type="InterPro" id="IPR009051">
    <property type="entry name" value="Helical_ferredxn"/>
</dbReference>
<evidence type="ECO:0000259" key="10">
    <source>
        <dbReference type="Pfam" id="PF14691"/>
    </source>
</evidence>
<evidence type="ECO:0000256" key="4">
    <source>
        <dbReference type="ARBA" id="ARBA00047685"/>
    </source>
</evidence>
<keyword evidence="12" id="KW-1185">Reference proteome</keyword>
<gene>
    <name evidence="11" type="ORF">HMPREF9333_01721</name>
</gene>
<comment type="catalytic activity">
    <reaction evidence="5">
        <text>5,6-dihydrouracil + NAD(+) = uracil + NADH + H(+)</text>
        <dbReference type="Rhea" id="RHEA:20189"/>
        <dbReference type="ChEBI" id="CHEBI:15378"/>
        <dbReference type="ChEBI" id="CHEBI:15901"/>
        <dbReference type="ChEBI" id="CHEBI:17568"/>
        <dbReference type="ChEBI" id="CHEBI:57540"/>
        <dbReference type="ChEBI" id="CHEBI:57945"/>
        <dbReference type="EC" id="1.3.1.1"/>
    </reaction>
</comment>
<dbReference type="InterPro" id="IPR036188">
    <property type="entry name" value="FAD/NAD-bd_sf"/>
</dbReference>
<dbReference type="PATRIC" id="fig|679200.3.peg.1818"/>
<dbReference type="eggNOG" id="COG0493">
    <property type="taxonomic scope" value="Bacteria"/>
</dbReference>
<evidence type="ECO:0000259" key="9">
    <source>
        <dbReference type="Pfam" id="PF07992"/>
    </source>
</evidence>
<comment type="function">
    <text evidence="6">Involved in pyrimidine base degradation. Catalyzes physiologically the reduction of uracil to 5,6-dihydrouracil (DHU) by using NADH as a specific cosubstrate. It also catalyzes the reverse reaction and the reduction of thymine to 5,6-dihydrothymine (DHT).</text>
</comment>
<dbReference type="Pfam" id="PF07992">
    <property type="entry name" value="Pyr_redox_2"/>
    <property type="match status" value="1"/>
</dbReference>
<dbReference type="SUPFAM" id="SSF51971">
    <property type="entry name" value="Nucleotide-binding domain"/>
    <property type="match status" value="1"/>
</dbReference>
<dbReference type="InterPro" id="IPR028261">
    <property type="entry name" value="DPD_II"/>
</dbReference>
<feature type="domain" description="Dihydroprymidine dehydrogenase" evidence="10">
    <location>
        <begin position="10"/>
        <end position="113"/>
    </location>
</feature>
<dbReference type="EMBL" id="ACZL01000029">
    <property type="protein sequence ID" value="EHI55101.1"/>
    <property type="molecule type" value="Genomic_DNA"/>
</dbReference>
<accession>G5GJI1</accession>
<proteinExistence type="predicted"/>
<protein>
    <recommendedName>
        <fullName evidence="8">dihydrouracil dehydrogenase (NAD(+))</fullName>
        <ecNumber evidence="8">1.3.1.1</ecNumber>
    </recommendedName>
    <alternativeName>
        <fullName evidence="3">Dihydrothymine dehydrogenase</fullName>
    </alternativeName>
    <alternativeName>
        <fullName evidence="2">Dihydrouracil dehydrogenase</fullName>
    </alternativeName>
</protein>
<evidence type="ECO:0000256" key="5">
    <source>
        <dbReference type="ARBA" id="ARBA00048792"/>
    </source>
</evidence>
<dbReference type="PRINTS" id="PR00419">
    <property type="entry name" value="ADXRDTASE"/>
</dbReference>
<evidence type="ECO:0000256" key="2">
    <source>
        <dbReference type="ARBA" id="ARBA00030119"/>
    </source>
</evidence>
<dbReference type="GO" id="GO:0051536">
    <property type="term" value="F:iron-sulfur cluster binding"/>
    <property type="evidence" value="ECO:0007669"/>
    <property type="project" value="InterPro"/>
</dbReference>
<dbReference type="SUPFAM" id="SSF46548">
    <property type="entry name" value="alpha-helical ferredoxin"/>
    <property type="match status" value="1"/>
</dbReference>
<dbReference type="PANTHER" id="PTHR43073">
    <property type="entry name" value="DIHYDROPYRIMIDINE DEHYDROGENASE [NADP(+)]"/>
    <property type="match status" value="1"/>
</dbReference>